<reference evidence="2" key="2">
    <citation type="submission" date="2016-05" db="EMBL/GenBank/DDBJ databases">
        <authorList>
            <person name="Lavstsen T."/>
            <person name="Jespersen J.S."/>
        </authorList>
    </citation>
    <scope>NUCLEOTIDE SEQUENCE [LARGE SCALE GENOMIC DNA]</scope>
</reference>
<evidence type="ECO:0000313" key="5">
    <source>
        <dbReference type="Proteomes" id="UP000078560"/>
    </source>
</evidence>
<evidence type="ECO:0000313" key="3">
    <source>
        <dbReference type="EMBL" id="SBS99441.1"/>
    </source>
</evidence>
<evidence type="ECO:0000313" key="4">
    <source>
        <dbReference type="Proteomes" id="UP000078546"/>
    </source>
</evidence>
<protein>
    <submittedName>
        <fullName evidence="2">PIR Superfamily Protein</fullName>
    </submittedName>
</protein>
<dbReference type="Proteomes" id="UP000078546">
    <property type="component" value="Unassembled WGS sequence"/>
</dbReference>
<dbReference type="EMBL" id="FLQU01002223">
    <property type="protein sequence ID" value="SBS95957.1"/>
    <property type="molecule type" value="Genomic_DNA"/>
</dbReference>
<sequence length="338" mass="39742">MATEDYYLNILPSSIFYDKLDRAKEDEYIREQNPYWKTFIREQRIKTLSIFDTLAKGFYYVSHMREGDMFYDDRWNYLYFWTGLKVLDNKYDSSFSEVMAVLKSVRDRNDQNDEYYELINTSKEHLKDLKQVYDYLQNYGTIELRISPHNSECSLMYKEYVQNSYATYNVMKGKCKGKDTEHHCKVFNRLETKYKKKDIKDLTCSGIQVPQKVLEVQDFNDSEEDEHSLQGHGTPVSHLAPVPGEFTRDMTIGDRNVSPSSGSTSSLTTVFPLLGTASLAFFFLKFTPIGSRFYRSIFRKQIIRSNEEEEAQEILGNSYEFPHANIEDTKHNIAYYSM</sequence>
<accession>A0A1A8WSN6</accession>
<proteinExistence type="predicted"/>
<dbReference type="VEuPathDB" id="PlasmoDB:PocGH01_00106100"/>
<reference evidence="4 5" key="1">
    <citation type="submission" date="2016-05" db="EMBL/GenBank/DDBJ databases">
        <authorList>
            <person name="Naeem Raeece"/>
        </authorList>
    </citation>
    <scope>NUCLEOTIDE SEQUENCE [LARGE SCALE GENOMIC DNA]</scope>
</reference>
<dbReference type="Pfam" id="PF05795">
    <property type="entry name" value="Plasmodium_Vir"/>
    <property type="match status" value="1"/>
</dbReference>
<organism evidence="2 5">
    <name type="scientific">Plasmodium ovale curtisi</name>
    <dbReference type="NCBI Taxonomy" id="864141"/>
    <lineage>
        <taxon>Eukaryota</taxon>
        <taxon>Sar</taxon>
        <taxon>Alveolata</taxon>
        <taxon>Apicomplexa</taxon>
        <taxon>Aconoidasida</taxon>
        <taxon>Haemosporida</taxon>
        <taxon>Plasmodiidae</taxon>
        <taxon>Plasmodium</taxon>
        <taxon>Plasmodium (Plasmodium)</taxon>
    </lineage>
</organism>
<dbReference type="InterPro" id="IPR008780">
    <property type="entry name" value="Plasmodium_Vir"/>
</dbReference>
<evidence type="ECO:0000256" key="1">
    <source>
        <dbReference type="SAM" id="MobiDB-lite"/>
    </source>
</evidence>
<evidence type="ECO:0000313" key="2">
    <source>
        <dbReference type="EMBL" id="SBS95957.1"/>
    </source>
</evidence>
<gene>
    <name evidence="3" type="ORF">POVCU1_052810</name>
    <name evidence="2" type="ORF">POVCU2_0100160</name>
</gene>
<dbReference type="EMBL" id="FLQV01001309">
    <property type="protein sequence ID" value="SBS99441.1"/>
    <property type="molecule type" value="Genomic_DNA"/>
</dbReference>
<feature type="region of interest" description="Disordered" evidence="1">
    <location>
        <begin position="220"/>
        <end position="242"/>
    </location>
</feature>
<name>A0A1A8WSN6_PLAOA</name>
<dbReference type="AlphaFoldDB" id="A0A1A8WSN6"/>
<dbReference type="Proteomes" id="UP000078560">
    <property type="component" value="Unassembled WGS sequence"/>
</dbReference>